<gene>
    <name evidence="2" type="primary">moeZ_2</name>
    <name evidence="2" type="ORF">NCTC11532_01078</name>
</gene>
<keyword evidence="3" id="KW-1185">Reference proteome</keyword>
<sequence length="118" mass="13218">MTNPNIKRIDVHELKKVRENNPNLCLIDVRELAEWQELHIPGALHIPKDIIASSVSAQIPNKNQPIYLHCKGGVRSLFAAQTLIDLGYKEVYSVDGGIIDWAVAGYPLEQPKILEVQP</sequence>
<dbReference type="InterPro" id="IPR036873">
    <property type="entry name" value="Rhodanese-like_dom_sf"/>
</dbReference>
<dbReference type="Gene3D" id="3.40.250.10">
    <property type="entry name" value="Rhodanese-like domain"/>
    <property type="match status" value="1"/>
</dbReference>
<dbReference type="SMART" id="SM00450">
    <property type="entry name" value="RHOD"/>
    <property type="match status" value="1"/>
</dbReference>
<dbReference type="AlphaFoldDB" id="A0A378LXV9"/>
<dbReference type="EMBL" id="UGPB01000001">
    <property type="protein sequence ID" value="STY28901.1"/>
    <property type="molecule type" value="Genomic_DNA"/>
</dbReference>
<dbReference type="CDD" id="cd00158">
    <property type="entry name" value="RHOD"/>
    <property type="match status" value="1"/>
</dbReference>
<dbReference type="EC" id="2.8.1.1" evidence="2"/>
<dbReference type="GO" id="GO:0004792">
    <property type="term" value="F:thiosulfate-cyanide sulfurtransferase activity"/>
    <property type="evidence" value="ECO:0007669"/>
    <property type="project" value="UniProtKB-EC"/>
</dbReference>
<evidence type="ECO:0000313" key="2">
    <source>
        <dbReference type="EMBL" id="STY28901.1"/>
    </source>
</evidence>
<dbReference type="OrthoDB" id="9791096at2"/>
<dbReference type="InterPro" id="IPR001763">
    <property type="entry name" value="Rhodanese-like_dom"/>
</dbReference>
<protein>
    <submittedName>
        <fullName evidence="2">Rhodanese domain protein</fullName>
        <ecNumber evidence="2">2.8.1.1</ecNumber>
    </submittedName>
</protein>
<proteinExistence type="predicted"/>
<dbReference type="STRING" id="1122170.GCA_000701265_01940"/>
<feature type="domain" description="Rhodanese" evidence="1">
    <location>
        <begin position="20"/>
        <end position="110"/>
    </location>
</feature>
<reference evidence="2 3" key="1">
    <citation type="submission" date="2018-06" db="EMBL/GenBank/DDBJ databases">
        <authorList>
            <consortium name="Pathogen Informatics"/>
            <person name="Doyle S."/>
        </authorList>
    </citation>
    <scope>NUCLEOTIDE SEQUENCE [LARGE SCALE GENOMIC DNA]</scope>
    <source>
        <strain evidence="2 3">NCTC11532</strain>
    </source>
</reference>
<organism evidence="2 3">
    <name type="scientific">Legionella wadsworthii</name>
    <dbReference type="NCBI Taxonomy" id="28088"/>
    <lineage>
        <taxon>Bacteria</taxon>
        <taxon>Pseudomonadati</taxon>
        <taxon>Pseudomonadota</taxon>
        <taxon>Gammaproteobacteria</taxon>
        <taxon>Legionellales</taxon>
        <taxon>Legionellaceae</taxon>
        <taxon>Legionella</taxon>
    </lineage>
</organism>
<evidence type="ECO:0000259" key="1">
    <source>
        <dbReference type="PROSITE" id="PS50206"/>
    </source>
</evidence>
<keyword evidence="2" id="KW-0808">Transferase</keyword>
<dbReference type="SUPFAM" id="SSF52821">
    <property type="entry name" value="Rhodanese/Cell cycle control phosphatase"/>
    <property type="match status" value="1"/>
</dbReference>
<dbReference type="PANTHER" id="PTHR44086">
    <property type="entry name" value="THIOSULFATE SULFURTRANSFERASE RDL2, MITOCHONDRIAL-RELATED"/>
    <property type="match status" value="1"/>
</dbReference>
<name>A0A378LXV9_9GAMM</name>
<dbReference type="PANTHER" id="PTHR44086:SF13">
    <property type="entry name" value="THIOSULFATE SULFURTRANSFERASE PSPE"/>
    <property type="match status" value="1"/>
</dbReference>
<dbReference type="RefSeq" id="WP_031567527.1">
    <property type="nucleotide sequence ID" value="NZ_CAAAIS010000008.1"/>
</dbReference>
<accession>A0A378LXV9</accession>
<dbReference type="Proteomes" id="UP000255297">
    <property type="component" value="Unassembled WGS sequence"/>
</dbReference>
<evidence type="ECO:0000313" key="3">
    <source>
        <dbReference type="Proteomes" id="UP000255297"/>
    </source>
</evidence>
<dbReference type="Pfam" id="PF00581">
    <property type="entry name" value="Rhodanese"/>
    <property type="match status" value="1"/>
</dbReference>
<dbReference type="PROSITE" id="PS50206">
    <property type="entry name" value="RHODANESE_3"/>
    <property type="match status" value="1"/>
</dbReference>